<evidence type="ECO:0000256" key="1">
    <source>
        <dbReference type="ARBA" id="ARBA00004613"/>
    </source>
</evidence>
<organism evidence="4 5">
    <name type="scientific">Microvirga guangxiensis</name>
    <dbReference type="NCBI Taxonomy" id="549386"/>
    <lineage>
        <taxon>Bacteria</taxon>
        <taxon>Pseudomonadati</taxon>
        <taxon>Pseudomonadota</taxon>
        <taxon>Alphaproteobacteria</taxon>
        <taxon>Hyphomicrobiales</taxon>
        <taxon>Methylobacteriaceae</taxon>
        <taxon>Microvirga</taxon>
    </lineage>
</organism>
<dbReference type="Gene3D" id="2.150.10.10">
    <property type="entry name" value="Serralysin-like metalloprotease, C-terminal"/>
    <property type="match status" value="4"/>
</dbReference>
<dbReference type="EMBL" id="FMVJ01000007">
    <property type="protein sequence ID" value="SCY88277.1"/>
    <property type="molecule type" value="Genomic_DNA"/>
</dbReference>
<evidence type="ECO:0000313" key="4">
    <source>
        <dbReference type="EMBL" id="SCY88277.1"/>
    </source>
</evidence>
<reference evidence="5" key="1">
    <citation type="submission" date="2016-10" db="EMBL/GenBank/DDBJ databases">
        <authorList>
            <person name="Varghese N."/>
            <person name="Submissions S."/>
        </authorList>
    </citation>
    <scope>NUCLEOTIDE SEQUENCE [LARGE SCALE GENOMIC DNA]</scope>
    <source>
        <strain evidence="5">CGMCC 1.7666</strain>
    </source>
</reference>
<feature type="region of interest" description="Disordered" evidence="3">
    <location>
        <begin position="327"/>
        <end position="393"/>
    </location>
</feature>
<dbReference type="InterPro" id="IPR018511">
    <property type="entry name" value="Hemolysin-typ_Ca-bd_CS"/>
</dbReference>
<dbReference type="GO" id="GO:0005509">
    <property type="term" value="F:calcium ion binding"/>
    <property type="evidence" value="ECO:0007669"/>
    <property type="project" value="InterPro"/>
</dbReference>
<gene>
    <name evidence="4" type="ORF">SAMN02927923_02678</name>
</gene>
<evidence type="ECO:0000256" key="2">
    <source>
        <dbReference type="ARBA" id="ARBA00022525"/>
    </source>
</evidence>
<dbReference type="Pfam" id="PF00353">
    <property type="entry name" value="HemolysinCabind"/>
    <property type="match status" value="4"/>
</dbReference>
<keyword evidence="2" id="KW-0964">Secreted</keyword>
<dbReference type="SUPFAM" id="SSF51120">
    <property type="entry name" value="beta-Roll"/>
    <property type="match status" value="3"/>
</dbReference>
<sequence>MNFPKDEAPQILYPIAVDFLSMVRSSAAIDSSLFAPLSATVTWEGDAGNNTRRGSDAKDIMYGRGGDDSLYGEGGDDILYGGEGQDFLSGGQGADILYGGLHNDVYYADEDDGIFEYEGGGVDTVYARTNITVGAHIEVIRAFDSSKDISLSVTLDHVASNMLIGDSGNNRLSGGYGDDHLIGQLGDDTYIIHDAGDIIVERAGEGNDKLIAYVSYTLDAGVDVETLEIAAYSHDVTLTGNELKNTLRGNAYDNTLLGGGGDDTLEGKGANDTLDGGSGTNTAVYSGASTDYIVTKNANGTFTIADKRHEKDGTDLLKNIKFVKFSDKTVDLQPPPPDPKPDPVEPGPVTPGPGGTPGTPAPVEPTPSQSGQVLTGTRTKNTLTGGAGNDKINGGYGNDILTGGTGQDVFVFDARLGTSKTDRKVNFDTITDFSVADDTIWLDNKVFKKLGKGSEASPVQLNSKYFKVGKAKDKNDYILYDKKTGVLSYDADGSGSKYTPLEFAKLAKNLSLSAADFCVV</sequence>
<dbReference type="Proteomes" id="UP000199569">
    <property type="component" value="Unassembled WGS sequence"/>
</dbReference>
<name>A0A1G5JIX7_9HYPH</name>
<dbReference type="OrthoDB" id="223957at2"/>
<evidence type="ECO:0000256" key="3">
    <source>
        <dbReference type="SAM" id="MobiDB-lite"/>
    </source>
</evidence>
<dbReference type="AlphaFoldDB" id="A0A1G5JIX7"/>
<feature type="compositionally biased region" description="Polar residues" evidence="3">
    <location>
        <begin position="368"/>
        <end position="384"/>
    </location>
</feature>
<evidence type="ECO:0000313" key="5">
    <source>
        <dbReference type="Proteomes" id="UP000199569"/>
    </source>
</evidence>
<proteinExistence type="predicted"/>
<dbReference type="InterPro" id="IPR001343">
    <property type="entry name" value="Hemolysn_Ca-bd"/>
</dbReference>
<dbReference type="InterPro" id="IPR050557">
    <property type="entry name" value="RTX_toxin/Mannuronan_C5-epim"/>
</dbReference>
<dbReference type="PRINTS" id="PR00313">
    <property type="entry name" value="CABNDNGRPT"/>
</dbReference>
<comment type="subcellular location">
    <subcellularLocation>
        <location evidence="1">Secreted</location>
    </subcellularLocation>
</comment>
<keyword evidence="5" id="KW-1185">Reference proteome</keyword>
<dbReference type="STRING" id="549386.SAMN02927923_02678"/>
<protein>
    <submittedName>
        <fullName evidence="4">Ca2+-binding protein, RTX toxin-related</fullName>
    </submittedName>
</protein>
<dbReference type="PANTHER" id="PTHR38340:SF1">
    <property type="entry name" value="S-LAYER PROTEIN"/>
    <property type="match status" value="1"/>
</dbReference>
<dbReference type="GO" id="GO:0005576">
    <property type="term" value="C:extracellular region"/>
    <property type="evidence" value="ECO:0007669"/>
    <property type="project" value="UniProtKB-SubCell"/>
</dbReference>
<accession>A0A1G5JIX7</accession>
<dbReference type="PROSITE" id="PS00330">
    <property type="entry name" value="HEMOLYSIN_CALCIUM"/>
    <property type="match status" value="4"/>
</dbReference>
<feature type="compositionally biased region" description="Pro residues" evidence="3">
    <location>
        <begin position="333"/>
        <end position="351"/>
    </location>
</feature>
<dbReference type="InterPro" id="IPR011049">
    <property type="entry name" value="Serralysin-like_metalloprot_C"/>
</dbReference>
<dbReference type="PANTHER" id="PTHR38340">
    <property type="entry name" value="S-LAYER PROTEIN"/>
    <property type="match status" value="1"/>
</dbReference>